<feature type="signal peptide" evidence="1">
    <location>
        <begin position="1"/>
        <end position="17"/>
    </location>
</feature>
<evidence type="ECO:0000313" key="2">
    <source>
        <dbReference type="EMBL" id="MBL0764674.1"/>
    </source>
</evidence>
<keyword evidence="3" id="KW-1185">Reference proteome</keyword>
<accession>A0A937DJA0</accession>
<dbReference type="EMBL" id="JAERQG010000001">
    <property type="protein sequence ID" value="MBL0764674.1"/>
    <property type="molecule type" value="Genomic_DNA"/>
</dbReference>
<sequence>MRKLLILFILSPLLSYAQLDPLYNQYFFNQAIINPAYTGVHDVFNATAISRTQWAGVEGSPNTNTLSVSTSAFKNKVGIGGQLIYDTYGINNNTEFNLAYSYKIDLSKNRVFSFGLQGGIINYNYNFQELNLEYFDDEVLLNAAQKVTKPNFGMGAWLMGSNYYIGLSIPRVFNVSVNDGDSESVRYRRHFYLSSGYVFDDLFAVKFKPSILLMYVDNNNYALDLNASFLLNEVLWVGASFRNFSAIGLNTQLKVKENFKFGYAFELPLYNSALIGYGTHSLMASIDLELFNRQALGRRMF</sequence>
<keyword evidence="1" id="KW-0732">Signal</keyword>
<proteinExistence type="predicted"/>
<dbReference type="AlphaFoldDB" id="A0A937DJA0"/>
<comment type="caution">
    <text evidence="2">The sequence shown here is derived from an EMBL/GenBank/DDBJ whole genome shotgun (WGS) entry which is preliminary data.</text>
</comment>
<name>A0A937DJA0_9BACT</name>
<organism evidence="2 3">
    <name type="scientific">Marivirga atlantica</name>
    <dbReference type="NCBI Taxonomy" id="1548457"/>
    <lineage>
        <taxon>Bacteria</taxon>
        <taxon>Pseudomonadati</taxon>
        <taxon>Bacteroidota</taxon>
        <taxon>Cytophagia</taxon>
        <taxon>Cytophagales</taxon>
        <taxon>Marivirgaceae</taxon>
        <taxon>Marivirga</taxon>
    </lineage>
</organism>
<dbReference type="RefSeq" id="WP_201918462.1">
    <property type="nucleotide sequence ID" value="NZ_JAERQG010000001.1"/>
</dbReference>
<dbReference type="InterPro" id="IPR019861">
    <property type="entry name" value="PorP/SprF_Bacteroidetes"/>
</dbReference>
<gene>
    <name evidence="2" type="ORF">JKP34_05385</name>
</gene>
<dbReference type="Proteomes" id="UP000642920">
    <property type="component" value="Unassembled WGS sequence"/>
</dbReference>
<feature type="chain" id="PRO_5036690571" evidence="1">
    <location>
        <begin position="18"/>
        <end position="301"/>
    </location>
</feature>
<evidence type="ECO:0000256" key="1">
    <source>
        <dbReference type="SAM" id="SignalP"/>
    </source>
</evidence>
<evidence type="ECO:0000313" key="3">
    <source>
        <dbReference type="Proteomes" id="UP000642920"/>
    </source>
</evidence>
<dbReference type="NCBIfam" id="TIGR03519">
    <property type="entry name" value="T9SS_PorP_fam"/>
    <property type="match status" value="1"/>
</dbReference>
<reference evidence="2" key="1">
    <citation type="submission" date="2021-01" db="EMBL/GenBank/DDBJ databases">
        <title>Marivirga sp. nov., isolated from intertidal surface sediments.</title>
        <authorList>
            <person name="Zhang M."/>
        </authorList>
    </citation>
    <scope>NUCLEOTIDE SEQUENCE</scope>
    <source>
        <strain evidence="2">SM1354</strain>
    </source>
</reference>
<dbReference type="Pfam" id="PF11751">
    <property type="entry name" value="PorP_SprF"/>
    <property type="match status" value="1"/>
</dbReference>
<protein>
    <submittedName>
        <fullName evidence="2">Type IX secretion system membrane protein PorP/SprF</fullName>
    </submittedName>
</protein>